<feature type="transmembrane region" description="Helical" evidence="7">
    <location>
        <begin position="289"/>
        <end position="313"/>
    </location>
</feature>
<evidence type="ECO:0000256" key="3">
    <source>
        <dbReference type="ARBA" id="ARBA00022475"/>
    </source>
</evidence>
<sequence length="541" mass="56762">MASSSSPNLTTAAVHGVKWTTAATIITAVLQIGYTATMARLLTPAAFGLVALAGVILRFGSYFAQMGMEQAIIQKAELTRADVRAAFTSSVALGVLFAGLLVLAAPLAAGIVRQPEVVPVVRVLAVGIFLTGLNATALSLLRRHMKFRTLALIEVASYVISYGALGIGLAFQGFGVWSLVAATLGQGLLLTVLSYLAERHDVRLLFDWETYRPLVAYGSRMSAISFLEFVTGSLDTLLIGRLLGAAALGIYSRGWMLIGLPVYLLTTSVSKVVFPSFSQVQADRPRLRTVYLSSITLIAALVIPICAGAAVAASEIVRVMLGSGWTAAVPVLQVVCAAFSLSMVTMFAGVVCDATATLTPKLWLNLLYAVLLTGLFFGLSRYGLLGVAAAVVAGEVIRTILYLVLMRRVLAVTVSEVLGSYGPGLLAGVVVVVGIAGVRLLLPPGTVPAAVLLILEMLAGALLLAAGTLVAPPARLRQVLRRLLSRLHDGQAAPGLLAHLLTSFSARLARLDGEKLPAVPTAPVARRPQPALLPDPETELV</sequence>
<evidence type="ECO:0000256" key="2">
    <source>
        <dbReference type="ARBA" id="ARBA00007430"/>
    </source>
</evidence>
<feature type="transmembrane region" description="Helical" evidence="7">
    <location>
        <begin position="362"/>
        <end position="379"/>
    </location>
</feature>
<protein>
    <recommendedName>
        <fullName evidence="10">Polysaccharide biosynthesis protein C-terminal domain-containing protein</fullName>
    </recommendedName>
</protein>
<organism evidence="8 9">
    <name type="scientific">Hymenobacter swuensis DY53</name>
    <dbReference type="NCBI Taxonomy" id="1227739"/>
    <lineage>
        <taxon>Bacteria</taxon>
        <taxon>Pseudomonadati</taxon>
        <taxon>Bacteroidota</taxon>
        <taxon>Cytophagia</taxon>
        <taxon>Cytophagales</taxon>
        <taxon>Hymenobacteraceae</taxon>
        <taxon>Hymenobacter</taxon>
    </lineage>
</organism>
<accession>W8F6X4</accession>
<gene>
    <name evidence="8" type="ORF">Hsw_2776</name>
</gene>
<comment type="subcellular location">
    <subcellularLocation>
        <location evidence="1">Cell membrane</location>
        <topology evidence="1">Multi-pass membrane protein</topology>
    </subcellularLocation>
</comment>
<evidence type="ECO:0000256" key="1">
    <source>
        <dbReference type="ARBA" id="ARBA00004651"/>
    </source>
</evidence>
<dbReference type="PANTHER" id="PTHR30250">
    <property type="entry name" value="PST FAMILY PREDICTED COLANIC ACID TRANSPORTER"/>
    <property type="match status" value="1"/>
</dbReference>
<dbReference type="EMBL" id="CP007145">
    <property type="protein sequence ID" value="AHJ98371.1"/>
    <property type="molecule type" value="Genomic_DNA"/>
</dbReference>
<feature type="transmembrane region" description="Helical" evidence="7">
    <location>
        <begin position="85"/>
        <end position="108"/>
    </location>
</feature>
<dbReference type="GO" id="GO:0005886">
    <property type="term" value="C:plasma membrane"/>
    <property type="evidence" value="ECO:0007669"/>
    <property type="project" value="UniProtKB-SubCell"/>
</dbReference>
<feature type="transmembrane region" description="Helical" evidence="7">
    <location>
        <begin position="150"/>
        <end position="171"/>
    </location>
</feature>
<keyword evidence="9" id="KW-1185">Reference proteome</keyword>
<feature type="transmembrane region" description="Helical" evidence="7">
    <location>
        <begin position="120"/>
        <end position="141"/>
    </location>
</feature>
<feature type="transmembrane region" description="Helical" evidence="7">
    <location>
        <begin position="325"/>
        <end position="350"/>
    </location>
</feature>
<dbReference type="STRING" id="1227739.Hsw_2776"/>
<evidence type="ECO:0000256" key="4">
    <source>
        <dbReference type="ARBA" id="ARBA00022692"/>
    </source>
</evidence>
<dbReference type="OrthoDB" id="9770347at2"/>
<evidence type="ECO:0000256" key="7">
    <source>
        <dbReference type="SAM" id="Phobius"/>
    </source>
</evidence>
<proteinExistence type="inferred from homology"/>
<keyword evidence="4 7" id="KW-0812">Transmembrane</keyword>
<feature type="transmembrane region" description="Helical" evidence="7">
    <location>
        <begin position="448"/>
        <end position="471"/>
    </location>
</feature>
<evidence type="ECO:0000313" key="9">
    <source>
        <dbReference type="Proteomes" id="UP000019423"/>
    </source>
</evidence>
<evidence type="ECO:0000256" key="5">
    <source>
        <dbReference type="ARBA" id="ARBA00022989"/>
    </source>
</evidence>
<evidence type="ECO:0000256" key="6">
    <source>
        <dbReference type="ARBA" id="ARBA00023136"/>
    </source>
</evidence>
<keyword evidence="5 7" id="KW-1133">Transmembrane helix</keyword>
<dbReference type="PATRIC" id="fig|1227739.3.peg.2960"/>
<keyword evidence="3" id="KW-1003">Cell membrane</keyword>
<dbReference type="HOGENOM" id="CLU_026911_6_1_10"/>
<dbReference type="CDD" id="cd13127">
    <property type="entry name" value="MATE_tuaB_like"/>
    <property type="match status" value="1"/>
</dbReference>
<reference evidence="8 9" key="1">
    <citation type="submission" date="2014-01" db="EMBL/GenBank/DDBJ databases">
        <title>Complete genome sequence of ionizing-radiation resistance bacterium Hymenobacter swuensis DY53.</title>
        <authorList>
            <person name="Jung J.-H."/>
            <person name="Jeong S.-W."/>
            <person name="Joe M.-H."/>
            <person name="Cho y.-j."/>
            <person name="Kim M.-K."/>
            <person name="Lim S.-Y."/>
        </authorList>
    </citation>
    <scope>NUCLEOTIDE SEQUENCE [LARGE SCALE GENOMIC DNA]</scope>
    <source>
        <strain evidence="8 9">DY53</strain>
    </source>
</reference>
<dbReference type="PANTHER" id="PTHR30250:SF10">
    <property type="entry name" value="LIPOPOLYSACCHARIDE BIOSYNTHESIS PROTEIN WZXC"/>
    <property type="match status" value="1"/>
</dbReference>
<feature type="transmembrane region" description="Helical" evidence="7">
    <location>
        <begin position="257"/>
        <end position="277"/>
    </location>
</feature>
<dbReference type="KEGG" id="hsw:Hsw_2776"/>
<dbReference type="eggNOG" id="COG2244">
    <property type="taxonomic scope" value="Bacteria"/>
</dbReference>
<dbReference type="Pfam" id="PF13440">
    <property type="entry name" value="Polysacc_synt_3"/>
    <property type="match status" value="1"/>
</dbReference>
<feature type="transmembrane region" description="Helical" evidence="7">
    <location>
        <begin position="385"/>
        <end position="405"/>
    </location>
</feature>
<dbReference type="AlphaFoldDB" id="W8F6X4"/>
<feature type="transmembrane region" description="Helical" evidence="7">
    <location>
        <begin position="229"/>
        <end position="251"/>
    </location>
</feature>
<name>W8F6X4_9BACT</name>
<comment type="similarity">
    <text evidence="2">Belongs to the polysaccharide synthase family.</text>
</comment>
<feature type="transmembrane region" description="Helical" evidence="7">
    <location>
        <begin position="177"/>
        <end position="197"/>
    </location>
</feature>
<evidence type="ECO:0000313" key="8">
    <source>
        <dbReference type="EMBL" id="AHJ98371.1"/>
    </source>
</evidence>
<evidence type="ECO:0008006" key="10">
    <source>
        <dbReference type="Google" id="ProtNLM"/>
    </source>
</evidence>
<feature type="transmembrane region" description="Helical" evidence="7">
    <location>
        <begin position="45"/>
        <end position="64"/>
    </location>
</feature>
<feature type="transmembrane region" description="Helical" evidence="7">
    <location>
        <begin position="417"/>
        <end position="442"/>
    </location>
</feature>
<dbReference type="Proteomes" id="UP000019423">
    <property type="component" value="Chromosome"/>
</dbReference>
<keyword evidence="6 7" id="KW-0472">Membrane</keyword>
<dbReference type="InterPro" id="IPR050833">
    <property type="entry name" value="Poly_Biosynth_Transport"/>
</dbReference>
<dbReference type="RefSeq" id="WP_044002558.1">
    <property type="nucleotide sequence ID" value="NZ_CP007145.1"/>
</dbReference>